<keyword evidence="3" id="KW-1185">Reference proteome</keyword>
<keyword evidence="1" id="KW-0472">Membrane</keyword>
<proteinExistence type="predicted"/>
<evidence type="ECO:0000313" key="3">
    <source>
        <dbReference type="Proteomes" id="UP000812287"/>
    </source>
</evidence>
<dbReference type="RefSeq" id="XP_043038049.1">
    <property type="nucleotide sequence ID" value="XM_043180224.1"/>
</dbReference>
<dbReference type="GeneID" id="66102520"/>
<keyword evidence="1" id="KW-1133">Transmembrane helix</keyword>
<feature type="transmembrane region" description="Helical" evidence="1">
    <location>
        <begin position="64"/>
        <end position="81"/>
    </location>
</feature>
<evidence type="ECO:0000256" key="1">
    <source>
        <dbReference type="SAM" id="Phobius"/>
    </source>
</evidence>
<gene>
    <name evidence="2" type="ORF">BT62DRAFT_248431</name>
</gene>
<keyword evidence="1" id="KW-0812">Transmembrane</keyword>
<dbReference type="EMBL" id="MU250540">
    <property type="protein sequence ID" value="KAG7444549.1"/>
    <property type="molecule type" value="Genomic_DNA"/>
</dbReference>
<name>A0A9P7VPL4_9AGAR</name>
<evidence type="ECO:0000313" key="2">
    <source>
        <dbReference type="EMBL" id="KAG7444549.1"/>
    </source>
</evidence>
<organism evidence="2 3">
    <name type="scientific">Guyanagaster necrorhizus</name>
    <dbReference type="NCBI Taxonomy" id="856835"/>
    <lineage>
        <taxon>Eukaryota</taxon>
        <taxon>Fungi</taxon>
        <taxon>Dikarya</taxon>
        <taxon>Basidiomycota</taxon>
        <taxon>Agaricomycotina</taxon>
        <taxon>Agaricomycetes</taxon>
        <taxon>Agaricomycetidae</taxon>
        <taxon>Agaricales</taxon>
        <taxon>Marasmiineae</taxon>
        <taxon>Physalacriaceae</taxon>
        <taxon>Guyanagaster</taxon>
    </lineage>
</organism>
<comment type="caution">
    <text evidence="2">The sequence shown here is derived from an EMBL/GenBank/DDBJ whole genome shotgun (WGS) entry which is preliminary data.</text>
</comment>
<feature type="transmembrane region" description="Helical" evidence="1">
    <location>
        <begin position="24"/>
        <end position="43"/>
    </location>
</feature>
<sequence>MVMALVSTPPPPCPVACSNACNGFLFFSVVFGLVLAISLFILASDKAEAAGDILLLLLRDLCEYVAFGALLEAVFAALPMLERSHAQEIGIDQGEVKSVDITVPDCIERSTGCVTGDTARLSYGNLSRINALHLSRTSSGDVNFTLDISEVQDISIMSISVNSLYATVPVQNSISRIELRQYVTML</sequence>
<dbReference type="AlphaFoldDB" id="A0A9P7VPL4"/>
<dbReference type="Proteomes" id="UP000812287">
    <property type="component" value="Unassembled WGS sequence"/>
</dbReference>
<reference evidence="2" key="1">
    <citation type="submission" date="2020-11" db="EMBL/GenBank/DDBJ databases">
        <title>Adaptations for nitrogen fixation in a non-lichenized fungal sporocarp promotes dispersal by wood-feeding termites.</title>
        <authorList>
            <consortium name="DOE Joint Genome Institute"/>
            <person name="Koch R.A."/>
            <person name="Yoon G."/>
            <person name="Arayal U."/>
            <person name="Lail K."/>
            <person name="Amirebrahimi M."/>
            <person name="Labutti K."/>
            <person name="Lipzen A."/>
            <person name="Riley R."/>
            <person name="Barry K."/>
            <person name="Henrissat B."/>
            <person name="Grigoriev I.V."/>
            <person name="Herr J.R."/>
            <person name="Aime M.C."/>
        </authorList>
    </citation>
    <scope>NUCLEOTIDE SEQUENCE</scope>
    <source>
        <strain evidence="2">MCA 3950</strain>
    </source>
</reference>
<protein>
    <submittedName>
        <fullName evidence="2">Uncharacterized protein</fullName>
    </submittedName>
</protein>
<accession>A0A9P7VPL4</accession>